<dbReference type="Proteomes" id="UP001155500">
    <property type="component" value="Unassembled WGS sequence"/>
</dbReference>
<dbReference type="EMBL" id="LWID01000001">
    <property type="protein sequence ID" value="MDG6894667.1"/>
    <property type="molecule type" value="Genomic_DNA"/>
</dbReference>
<keyword evidence="2" id="KW-1185">Reference proteome</keyword>
<name>A0A9X4PAG1_9PAST</name>
<protein>
    <submittedName>
        <fullName evidence="1">Uncharacterized protein</fullName>
    </submittedName>
</protein>
<sequence>MPCIRLLILEQAQLQAELTQLTHYLNDNQTRYDLWKEGGMGRALLHATAGGLLTGDISGAAASGATSLSAPLIEQLSDKAQAQFGNAGKAVVDMTAGLAVGAAVGKGNMGAISAGINTDWYNRQLHPSEMKWIKENAKQFAVQQGLTEQEAERILTSVALSQVDKAYSYLENDTLHYQNAQKFLASIAGTHFTDEYGRIQTLFDEKGNSNFDNFAINIEYVRPNSELYNNVVAQSPTYHNNLSSEILWKAGNSKLGNMASQPEKVQKTLLDHLITSKQESILALANNTAKSQQEHGWEKRVIFSGTGIEYTLKGINQGEVNTEHNQERINLQTINSNINNSISNIYSLAEVQGYLSKDERIAYQKANSTLLSLEGLTAYGGIDTVTGTLNKISKRRDSIVIGSKKTMEETSLNTADTYAKIKDLLRGEVTVYRVEGIPNQRLFIDETGNVTFLGDTTLYLNFGSKKRAIQYLQQKVDNGLIGAEIKSFRIPKSFRNEISDIAIEEKKIKTDDPNRLQPVIADPTKAKYQYGLRKEQIKKLKSNIIEGSGKNGNE</sequence>
<gene>
    <name evidence="1" type="ORF">A6A20_03270</name>
</gene>
<comment type="caution">
    <text evidence="1">The sequence shown here is derived from an EMBL/GenBank/DDBJ whole genome shotgun (WGS) entry which is preliminary data.</text>
</comment>
<dbReference type="AlphaFoldDB" id="A0A9X4PAG1"/>
<evidence type="ECO:0000313" key="1">
    <source>
        <dbReference type="EMBL" id="MDG6894667.1"/>
    </source>
</evidence>
<accession>A0A9X4PAG1</accession>
<proteinExistence type="predicted"/>
<reference evidence="1" key="1">
    <citation type="submission" date="2016-03" db="EMBL/GenBank/DDBJ databases">
        <title>Co-evolution between Pasteurellaceae and their hosts.</title>
        <authorList>
            <person name="Hansen M.J."/>
            <person name="Bojesen A.M."/>
            <person name="Planet P."/>
        </authorList>
    </citation>
    <scope>NUCLEOTIDE SEQUENCE</scope>
    <source>
        <strain evidence="1">146/S8/89</strain>
    </source>
</reference>
<organism evidence="1 2">
    <name type="scientific">Volucribacter amazonae</name>
    <dbReference type="NCBI Taxonomy" id="256731"/>
    <lineage>
        <taxon>Bacteria</taxon>
        <taxon>Pseudomonadati</taxon>
        <taxon>Pseudomonadota</taxon>
        <taxon>Gammaproteobacteria</taxon>
        <taxon>Pasteurellales</taxon>
        <taxon>Pasteurellaceae</taxon>
        <taxon>Volucribacter</taxon>
    </lineage>
</organism>
<evidence type="ECO:0000313" key="2">
    <source>
        <dbReference type="Proteomes" id="UP001155500"/>
    </source>
</evidence>